<dbReference type="InterPro" id="IPR033124">
    <property type="entry name" value="Ser_caboxypep_his_AS"/>
</dbReference>
<dbReference type="InterPro" id="IPR029058">
    <property type="entry name" value="AB_hydrolase_fold"/>
</dbReference>
<dbReference type="Proteomes" id="UP000265515">
    <property type="component" value="Unassembled WGS sequence"/>
</dbReference>
<dbReference type="InterPro" id="IPR001563">
    <property type="entry name" value="Peptidase_S10"/>
</dbReference>
<gene>
    <name evidence="9" type="ORF">CBR_g1033</name>
</gene>
<protein>
    <recommendedName>
        <fullName evidence="7">Carboxypeptidase</fullName>
        <ecNumber evidence="7">3.4.16.-</ecNumber>
    </recommendedName>
</protein>
<dbReference type="Gene3D" id="3.40.50.1820">
    <property type="entry name" value="alpha/beta hydrolase"/>
    <property type="match status" value="2"/>
</dbReference>
<dbReference type="OrthoDB" id="443318at2759"/>
<evidence type="ECO:0000256" key="1">
    <source>
        <dbReference type="ARBA" id="ARBA00009431"/>
    </source>
</evidence>
<sequence>MTERRGMMDVFIKKVSATDMRSFMKKPDQKGRGVWDAGRLLQLWVSIILLASQALYCSCAHAGDLDVKGVHPSTNHVENPSVAEGGFSRLRERLRASGGIPAKRVIAAGAKESGWLDELAKNGYGSGGDDAGDDAVEGEKATSSPSSDSTPTSSSSSSSRLVEWRITNLPLEEDTRSAGGWEGGVKRGGATLRNGDPADPDIGHYAGYFRLNRTHDTRLFYFFFPSRGDPSSDPVVLWLTGGPGCASEIALFYENGPFKLSSAAQVELSRAAGGDGGDGGDDEDAPRKTKVGNGTTTERMTAKLTWNEFGWDRVASMIYVDQPVNTGFSYSTDPRDVRHDEAGVSDDMYDFLQVFFDAHPDFANRDLFLTGESYGGHYLPALGTRIMRGNEGLKRAPVGDDGDYHDGRRDSHNDRNLVGQVDLVSGGGDDDDVRLQPLPLGHRHEIDGDDAAAAARAYLPEKPTRMTETSRRTMRRTSRREAEGQQRTSTPPPRGRVLNLKGIAIGNGLTQPDIQFPSLPDYALQNGLITEAEHKKIRKLCPACSLAARACGTTGRVSCLVANAICGRIFDNVLEKAGGSINYYDIRKKCDFPPLCYDFSPLERFLNDRSVQEALGVGDRSWQTCSGSVWSALQLDEMRNLELGVPKLLEAGIRFLVYAGEHDLICNWLGNSRWVARMDWAGREKYSKAPWVAMTMKGKEVGLSSAFEPLTFLKVHDSGHMVPMDQPAPALEMIRRWTRGVPLAGDGGDPGIKRGALVREE</sequence>
<evidence type="ECO:0000256" key="7">
    <source>
        <dbReference type="RuleBase" id="RU361156"/>
    </source>
</evidence>
<reference evidence="9 10" key="1">
    <citation type="journal article" date="2018" name="Cell">
        <title>The Chara Genome: Secondary Complexity and Implications for Plant Terrestrialization.</title>
        <authorList>
            <person name="Nishiyama T."/>
            <person name="Sakayama H."/>
            <person name="Vries J.D."/>
            <person name="Buschmann H."/>
            <person name="Saint-Marcoux D."/>
            <person name="Ullrich K.K."/>
            <person name="Haas F.B."/>
            <person name="Vanderstraeten L."/>
            <person name="Becker D."/>
            <person name="Lang D."/>
            <person name="Vosolsobe S."/>
            <person name="Rombauts S."/>
            <person name="Wilhelmsson P.K.I."/>
            <person name="Janitza P."/>
            <person name="Kern R."/>
            <person name="Heyl A."/>
            <person name="Rumpler F."/>
            <person name="Villalobos L.I.A.C."/>
            <person name="Clay J.M."/>
            <person name="Skokan R."/>
            <person name="Toyoda A."/>
            <person name="Suzuki Y."/>
            <person name="Kagoshima H."/>
            <person name="Schijlen E."/>
            <person name="Tajeshwar N."/>
            <person name="Catarino B."/>
            <person name="Hetherington A.J."/>
            <person name="Saltykova A."/>
            <person name="Bonnot C."/>
            <person name="Breuninger H."/>
            <person name="Symeonidi A."/>
            <person name="Radhakrishnan G.V."/>
            <person name="Van Nieuwerburgh F."/>
            <person name="Deforce D."/>
            <person name="Chang C."/>
            <person name="Karol K.G."/>
            <person name="Hedrich R."/>
            <person name="Ulvskov P."/>
            <person name="Glockner G."/>
            <person name="Delwiche C.F."/>
            <person name="Petrasek J."/>
            <person name="Van de Peer Y."/>
            <person name="Friml J."/>
            <person name="Beilby M."/>
            <person name="Dolan L."/>
            <person name="Kohara Y."/>
            <person name="Sugano S."/>
            <person name="Fujiyama A."/>
            <person name="Delaux P.-M."/>
            <person name="Quint M."/>
            <person name="TheiBen G."/>
            <person name="Hagemann M."/>
            <person name="Harholt J."/>
            <person name="Dunand C."/>
            <person name="Zachgo S."/>
            <person name="Langdale J."/>
            <person name="Maumus F."/>
            <person name="Straeten D.V.D."/>
            <person name="Gould S.B."/>
            <person name="Rensing S.A."/>
        </authorList>
    </citation>
    <scope>NUCLEOTIDE SEQUENCE [LARGE SCALE GENOMIC DNA]</scope>
    <source>
        <strain evidence="9 10">S276</strain>
    </source>
</reference>
<feature type="region of interest" description="Disordered" evidence="8">
    <location>
        <begin position="173"/>
        <end position="198"/>
    </location>
</feature>
<keyword evidence="3 7" id="KW-0645">Protease</keyword>
<dbReference type="SUPFAM" id="SSF53474">
    <property type="entry name" value="alpha/beta-Hydrolases"/>
    <property type="match status" value="2"/>
</dbReference>
<dbReference type="EC" id="3.4.16.-" evidence="7"/>
<evidence type="ECO:0000256" key="4">
    <source>
        <dbReference type="ARBA" id="ARBA00022729"/>
    </source>
</evidence>
<organism evidence="9 10">
    <name type="scientific">Chara braunii</name>
    <name type="common">Braun's stonewort</name>
    <dbReference type="NCBI Taxonomy" id="69332"/>
    <lineage>
        <taxon>Eukaryota</taxon>
        <taxon>Viridiplantae</taxon>
        <taxon>Streptophyta</taxon>
        <taxon>Charophyceae</taxon>
        <taxon>Charales</taxon>
        <taxon>Characeae</taxon>
        <taxon>Chara</taxon>
    </lineage>
</organism>
<evidence type="ECO:0000256" key="5">
    <source>
        <dbReference type="ARBA" id="ARBA00022801"/>
    </source>
</evidence>
<keyword evidence="2 7" id="KW-0121">Carboxypeptidase</keyword>
<name>A0A388KCW9_CHABU</name>
<dbReference type="PANTHER" id="PTHR11802">
    <property type="entry name" value="SERINE PROTEASE FAMILY S10 SERINE CARBOXYPEPTIDASE"/>
    <property type="match status" value="1"/>
</dbReference>
<evidence type="ECO:0000313" key="9">
    <source>
        <dbReference type="EMBL" id="GBG67914.1"/>
    </source>
</evidence>
<dbReference type="Pfam" id="PF00450">
    <property type="entry name" value="Peptidase_S10"/>
    <property type="match status" value="3"/>
</dbReference>
<proteinExistence type="inferred from homology"/>
<keyword evidence="10" id="KW-1185">Reference proteome</keyword>
<dbReference type="STRING" id="69332.A0A388KCW9"/>
<feature type="region of interest" description="Disordered" evidence="8">
    <location>
        <begin position="126"/>
        <end position="161"/>
    </location>
</feature>
<feature type="region of interest" description="Disordered" evidence="8">
    <location>
        <begin position="271"/>
        <end position="293"/>
    </location>
</feature>
<comment type="caution">
    <text evidence="9">The sequence shown here is derived from an EMBL/GenBank/DDBJ whole genome shotgun (WGS) entry which is preliminary data.</text>
</comment>
<feature type="compositionally biased region" description="Basic and acidic residues" evidence="8">
    <location>
        <begin position="393"/>
        <end position="415"/>
    </location>
</feature>
<accession>A0A388KCW9</accession>
<feature type="compositionally biased region" description="Basic and acidic residues" evidence="8">
    <location>
        <begin position="462"/>
        <end position="471"/>
    </location>
</feature>
<evidence type="ECO:0000256" key="3">
    <source>
        <dbReference type="ARBA" id="ARBA00022670"/>
    </source>
</evidence>
<dbReference type="PANTHER" id="PTHR11802:SF113">
    <property type="entry name" value="SERINE CARBOXYPEPTIDASE CTSA-4.1"/>
    <property type="match status" value="1"/>
</dbReference>
<dbReference type="PROSITE" id="PS00131">
    <property type="entry name" value="CARBOXYPEPT_SER_SER"/>
    <property type="match status" value="1"/>
</dbReference>
<dbReference type="InterPro" id="IPR018202">
    <property type="entry name" value="Ser_caboxypep_ser_AS"/>
</dbReference>
<evidence type="ECO:0000256" key="2">
    <source>
        <dbReference type="ARBA" id="ARBA00022645"/>
    </source>
</evidence>
<dbReference type="Gramene" id="GBG67914">
    <property type="protein sequence ID" value="GBG67914"/>
    <property type="gene ID" value="CBR_g1033"/>
</dbReference>
<keyword evidence="6" id="KW-0325">Glycoprotein</keyword>
<comment type="similarity">
    <text evidence="1 7">Belongs to the peptidase S10 family.</text>
</comment>
<dbReference type="EMBL" id="BFEA01000093">
    <property type="protein sequence ID" value="GBG67914.1"/>
    <property type="molecule type" value="Genomic_DNA"/>
</dbReference>
<evidence type="ECO:0000256" key="8">
    <source>
        <dbReference type="SAM" id="MobiDB-lite"/>
    </source>
</evidence>
<keyword evidence="5 7" id="KW-0378">Hydrolase</keyword>
<dbReference type="PRINTS" id="PR00724">
    <property type="entry name" value="CRBOXYPTASEC"/>
</dbReference>
<dbReference type="GO" id="GO:0004185">
    <property type="term" value="F:serine-type carboxypeptidase activity"/>
    <property type="evidence" value="ECO:0007669"/>
    <property type="project" value="UniProtKB-UniRule"/>
</dbReference>
<dbReference type="GO" id="GO:0005773">
    <property type="term" value="C:vacuole"/>
    <property type="evidence" value="ECO:0007669"/>
    <property type="project" value="TreeGrafter"/>
</dbReference>
<evidence type="ECO:0000313" key="10">
    <source>
        <dbReference type="Proteomes" id="UP000265515"/>
    </source>
</evidence>
<evidence type="ECO:0000256" key="6">
    <source>
        <dbReference type="ARBA" id="ARBA00023180"/>
    </source>
</evidence>
<keyword evidence="4" id="KW-0732">Signal</keyword>
<feature type="compositionally biased region" description="Low complexity" evidence="8">
    <location>
        <begin position="142"/>
        <end position="159"/>
    </location>
</feature>
<dbReference type="PROSITE" id="PS00560">
    <property type="entry name" value="CARBOXYPEPT_SER_HIS"/>
    <property type="match status" value="1"/>
</dbReference>
<dbReference type="GO" id="GO:0006508">
    <property type="term" value="P:proteolysis"/>
    <property type="evidence" value="ECO:0007669"/>
    <property type="project" value="UniProtKB-KW"/>
</dbReference>
<feature type="region of interest" description="Disordered" evidence="8">
    <location>
        <begin position="393"/>
        <end position="496"/>
    </location>
</feature>
<dbReference type="AlphaFoldDB" id="A0A388KCW9"/>